<dbReference type="InterPro" id="IPR011767">
    <property type="entry name" value="GLR_AS"/>
</dbReference>
<dbReference type="PROSITE" id="PS00195">
    <property type="entry name" value="GLUTAREDOXIN_1"/>
    <property type="match status" value="1"/>
</dbReference>
<name>A0A4R1KS32_9PAST</name>
<gene>
    <name evidence="5" type="ORF">EV692_2221</name>
</gene>
<protein>
    <submittedName>
        <fullName evidence="5">Glutaredoxin 1</fullName>
    </submittedName>
</protein>
<keyword evidence="2" id="KW-1015">Disulfide bond</keyword>
<keyword evidence="6" id="KW-1185">Reference proteome</keyword>
<evidence type="ECO:0000256" key="2">
    <source>
        <dbReference type="ARBA" id="ARBA00023157"/>
    </source>
</evidence>
<organism evidence="5 6">
    <name type="scientific">Lonepinella koalarum</name>
    <dbReference type="NCBI Taxonomy" id="53417"/>
    <lineage>
        <taxon>Bacteria</taxon>
        <taxon>Pseudomonadati</taxon>
        <taxon>Pseudomonadota</taxon>
        <taxon>Gammaproteobacteria</taxon>
        <taxon>Pasteurellales</taxon>
        <taxon>Pasteurellaceae</taxon>
        <taxon>Lonepinella</taxon>
    </lineage>
</organism>
<evidence type="ECO:0000313" key="5">
    <source>
        <dbReference type="EMBL" id="TCK66949.1"/>
    </source>
</evidence>
<dbReference type="RefSeq" id="WP_132302784.1">
    <property type="nucleotide sequence ID" value="NZ_CP170642.1"/>
</dbReference>
<dbReference type="GO" id="GO:0015035">
    <property type="term" value="F:protein-disulfide reductase activity"/>
    <property type="evidence" value="ECO:0007669"/>
    <property type="project" value="InterPro"/>
</dbReference>
<dbReference type="OrthoDB" id="9814618at2"/>
<feature type="domain" description="Glutaredoxin" evidence="4">
    <location>
        <begin position="3"/>
        <end position="69"/>
    </location>
</feature>
<keyword evidence="3" id="KW-0676">Redox-active center</keyword>
<dbReference type="NCBIfam" id="NF008401">
    <property type="entry name" value="PRK11200.1"/>
    <property type="match status" value="1"/>
</dbReference>
<dbReference type="Pfam" id="PF00462">
    <property type="entry name" value="Glutaredoxin"/>
    <property type="match status" value="1"/>
</dbReference>
<comment type="subunit">
    <text evidence="1">Monomer.</text>
</comment>
<dbReference type="SUPFAM" id="SSF52833">
    <property type="entry name" value="Thioredoxin-like"/>
    <property type="match status" value="1"/>
</dbReference>
<accession>A0A4R1KS32</accession>
<dbReference type="Proteomes" id="UP000295496">
    <property type="component" value="Unassembled WGS sequence"/>
</dbReference>
<dbReference type="InterPro" id="IPR002109">
    <property type="entry name" value="Glutaredoxin"/>
</dbReference>
<evidence type="ECO:0000313" key="6">
    <source>
        <dbReference type="Proteomes" id="UP000295496"/>
    </source>
</evidence>
<reference evidence="5 6" key="1">
    <citation type="submission" date="2019-03" db="EMBL/GenBank/DDBJ databases">
        <title>Genomic Encyclopedia of Type Strains, Phase IV (KMG-IV): sequencing the most valuable type-strain genomes for metagenomic binning, comparative biology and taxonomic classification.</title>
        <authorList>
            <person name="Goeker M."/>
        </authorList>
    </citation>
    <scope>NUCLEOTIDE SEQUENCE [LARGE SCALE GENOMIC DNA]</scope>
    <source>
        <strain evidence="5 6">DSM 10053</strain>
    </source>
</reference>
<dbReference type="GO" id="GO:0045454">
    <property type="term" value="P:cell redox homeostasis"/>
    <property type="evidence" value="ECO:0007669"/>
    <property type="project" value="InterPro"/>
</dbReference>
<dbReference type="AlphaFoldDB" id="A0A4R1KS32"/>
<dbReference type="InterPro" id="IPR036249">
    <property type="entry name" value="Thioredoxin-like_sf"/>
</dbReference>
<dbReference type="EMBL" id="SMGJ01000009">
    <property type="protein sequence ID" value="TCK66949.1"/>
    <property type="molecule type" value="Genomic_DNA"/>
</dbReference>
<dbReference type="PRINTS" id="PR00160">
    <property type="entry name" value="GLUTAREDOXIN"/>
</dbReference>
<dbReference type="Gene3D" id="3.40.30.10">
    <property type="entry name" value="Glutaredoxin"/>
    <property type="match status" value="1"/>
</dbReference>
<dbReference type="NCBIfam" id="TIGR02183">
    <property type="entry name" value="GRXA"/>
    <property type="match status" value="1"/>
</dbReference>
<dbReference type="InterPro" id="IPR014025">
    <property type="entry name" value="Glutaredoxin_subgr"/>
</dbReference>
<proteinExistence type="predicted"/>
<dbReference type="InterPro" id="IPR011902">
    <property type="entry name" value="GRXA"/>
</dbReference>
<dbReference type="GO" id="GO:0009055">
    <property type="term" value="F:electron transfer activity"/>
    <property type="evidence" value="ECO:0007669"/>
    <property type="project" value="InterPro"/>
</dbReference>
<sequence>MFVKIYGRMTCPFCVRAKSLADKLSAEVDGFSYEFIDIIEKDMSKDDIAKAIGVTQVQTVPQVVIDEKPIGGCTDFQAFVQEKFGITL</sequence>
<dbReference type="PROSITE" id="PS51354">
    <property type="entry name" value="GLUTAREDOXIN_2"/>
    <property type="match status" value="1"/>
</dbReference>
<evidence type="ECO:0000256" key="1">
    <source>
        <dbReference type="ARBA" id="ARBA00011245"/>
    </source>
</evidence>
<evidence type="ECO:0000259" key="4">
    <source>
        <dbReference type="Pfam" id="PF00462"/>
    </source>
</evidence>
<comment type="caution">
    <text evidence="5">The sequence shown here is derived from an EMBL/GenBank/DDBJ whole genome shotgun (WGS) entry which is preliminary data.</text>
</comment>
<evidence type="ECO:0000256" key="3">
    <source>
        <dbReference type="ARBA" id="ARBA00023284"/>
    </source>
</evidence>